<accession>A0A1D2JX90</accession>
<evidence type="ECO:0008006" key="4">
    <source>
        <dbReference type="Google" id="ProtNLM"/>
    </source>
</evidence>
<keyword evidence="3" id="KW-1185">Reference proteome</keyword>
<dbReference type="KEGG" id="bths:CNY62_11735"/>
<organism evidence="2 3">
    <name type="scientific">Brochothrix thermosphacta</name>
    <name type="common">Microbacterium thermosphactum</name>
    <dbReference type="NCBI Taxonomy" id="2756"/>
    <lineage>
        <taxon>Bacteria</taxon>
        <taxon>Bacillati</taxon>
        <taxon>Bacillota</taxon>
        <taxon>Bacilli</taxon>
        <taxon>Bacillales</taxon>
        <taxon>Listeriaceae</taxon>
        <taxon>Brochothrix</taxon>
    </lineage>
</organism>
<dbReference type="RefSeq" id="WP_029092431.1">
    <property type="nucleotide sequence ID" value="NZ_CP016839.1"/>
</dbReference>
<keyword evidence="1" id="KW-1133">Transmembrane helix</keyword>
<evidence type="ECO:0000313" key="2">
    <source>
        <dbReference type="EMBL" id="ATF26974.1"/>
    </source>
</evidence>
<dbReference type="GeneID" id="66536254"/>
<sequence>MKKQLLYFILLNVAGIFFWWLIWESLPDQLPMHSDGVRVNAYEPKMHAFITITISFAGFSLLMFIISIWLLKSKKIGDNITRQQVIRVLNIVQVISAVVSVLNVPMMTNQAPYKYLAFAFPLVLLYEAIFNPILKVPVTGMSAKVVGYQIVKYRLTQTERKAYVVIVIFLMVYNFFSTDLTWFLLQSIVLMVLLMKMTLSLLNEVEKTK</sequence>
<protein>
    <recommendedName>
        <fullName evidence="4">DUF1648 domain-containing protein</fullName>
    </recommendedName>
</protein>
<dbReference type="AlphaFoldDB" id="A0A1D2JX90"/>
<feature type="transmembrane region" description="Helical" evidence="1">
    <location>
        <begin position="115"/>
        <end position="134"/>
    </location>
</feature>
<feature type="transmembrane region" description="Helical" evidence="1">
    <location>
        <begin position="160"/>
        <end position="176"/>
    </location>
</feature>
<evidence type="ECO:0000313" key="3">
    <source>
        <dbReference type="Proteomes" id="UP000243591"/>
    </source>
</evidence>
<keyword evidence="1" id="KW-0472">Membrane</keyword>
<dbReference type="OrthoDB" id="2368682at2"/>
<proteinExistence type="predicted"/>
<dbReference type="EMBL" id="CP023483">
    <property type="protein sequence ID" value="ATF26974.1"/>
    <property type="molecule type" value="Genomic_DNA"/>
</dbReference>
<reference evidence="2 3" key="1">
    <citation type="submission" date="2017-09" db="EMBL/GenBank/DDBJ databases">
        <title>Complete Genome Sequences of Two Strains of the Meat Spoilage Bacterium Brochothrix thermosphacta Isolated from Ground Chicken.</title>
        <authorList>
            <person name="Paoli G.C."/>
            <person name="Wijey C."/>
            <person name="Chen C.-Y."/>
            <person name="Nguyen L."/>
            <person name="Yan X."/>
            <person name="Irwin P.L."/>
        </authorList>
    </citation>
    <scope>NUCLEOTIDE SEQUENCE [LARGE SCALE GENOMIC DNA]</scope>
    <source>
        <strain evidence="2 3">BI</strain>
    </source>
</reference>
<feature type="transmembrane region" description="Helical" evidence="1">
    <location>
        <begin position="84"/>
        <end position="103"/>
    </location>
</feature>
<dbReference type="Proteomes" id="UP000243591">
    <property type="component" value="Chromosome"/>
</dbReference>
<evidence type="ECO:0000256" key="1">
    <source>
        <dbReference type="SAM" id="Phobius"/>
    </source>
</evidence>
<feature type="transmembrane region" description="Helical" evidence="1">
    <location>
        <begin position="5"/>
        <end position="23"/>
    </location>
</feature>
<keyword evidence="1" id="KW-0812">Transmembrane</keyword>
<name>A0A1D2JX90_BROTH</name>
<feature type="transmembrane region" description="Helical" evidence="1">
    <location>
        <begin position="48"/>
        <end position="72"/>
    </location>
</feature>
<gene>
    <name evidence="2" type="ORF">CNY62_11735</name>
</gene>